<name>A0ABV4YHF2_9CYAN</name>
<evidence type="ECO:0000313" key="2">
    <source>
        <dbReference type="EMBL" id="MFB2937543.1"/>
    </source>
</evidence>
<evidence type="ECO:0000313" key="3">
    <source>
        <dbReference type="Proteomes" id="UP001576776"/>
    </source>
</evidence>
<sequence length="265" mass="30201">MTNFQGRLSRESRGYVKTALTTAVKTGIRKWSTSKGVGWLLGKAVSGPMGVALEVFWPTNTIVSGAEEMRMLREYRMRMLQTPHPLEKLPQSIVKFPVTPEPIIRDTYISVKPDFQDRLNLSNHRNYRVHSGDILSKLAPKFGYTNLREFVRDFQRHNPGVNPNHIFVDKTYKMPFITQPGMGGLTSTSGKPSLSDYVGVPTNTTYRVNQGDTLWKLAPQFGYKDIRRFVKDFQTLNPGVDPNRIYAGRNYNMPNKAQFVLPIFP</sequence>
<dbReference type="InterPro" id="IPR036779">
    <property type="entry name" value="LysM_dom_sf"/>
</dbReference>
<organism evidence="2 3">
    <name type="scientific">Floridaenema fluviatile BLCC-F154</name>
    <dbReference type="NCBI Taxonomy" id="3153640"/>
    <lineage>
        <taxon>Bacteria</taxon>
        <taxon>Bacillati</taxon>
        <taxon>Cyanobacteriota</taxon>
        <taxon>Cyanophyceae</taxon>
        <taxon>Oscillatoriophycideae</taxon>
        <taxon>Aerosakkonematales</taxon>
        <taxon>Aerosakkonemataceae</taxon>
        <taxon>Floridanema</taxon>
        <taxon>Floridanema fluviatile</taxon>
    </lineage>
</organism>
<protein>
    <submittedName>
        <fullName evidence="2">LysM peptidoglycan-binding domain-containing protein</fullName>
    </submittedName>
</protein>
<dbReference type="PROSITE" id="PS51782">
    <property type="entry name" value="LYSM"/>
    <property type="match status" value="2"/>
</dbReference>
<feature type="domain" description="LysM" evidence="1">
    <location>
        <begin position="204"/>
        <end position="253"/>
    </location>
</feature>
<dbReference type="Proteomes" id="UP001576776">
    <property type="component" value="Unassembled WGS sequence"/>
</dbReference>
<comment type="caution">
    <text evidence="2">The sequence shown here is derived from an EMBL/GenBank/DDBJ whole genome shotgun (WGS) entry which is preliminary data.</text>
</comment>
<dbReference type="Pfam" id="PF01476">
    <property type="entry name" value="LysM"/>
    <property type="match status" value="2"/>
</dbReference>
<gene>
    <name evidence="2" type="ORF">ACE1B6_20030</name>
</gene>
<dbReference type="SUPFAM" id="SSF54106">
    <property type="entry name" value="LysM domain"/>
    <property type="match status" value="1"/>
</dbReference>
<keyword evidence="3" id="KW-1185">Reference proteome</keyword>
<dbReference type="EMBL" id="JBHFNS010000076">
    <property type="protein sequence ID" value="MFB2937543.1"/>
    <property type="molecule type" value="Genomic_DNA"/>
</dbReference>
<dbReference type="RefSeq" id="WP_413259030.1">
    <property type="nucleotide sequence ID" value="NZ_JBHFNS010000076.1"/>
</dbReference>
<dbReference type="SMART" id="SM00257">
    <property type="entry name" value="LysM"/>
    <property type="match status" value="2"/>
</dbReference>
<dbReference type="Gene3D" id="3.10.350.10">
    <property type="entry name" value="LysM domain"/>
    <property type="match status" value="2"/>
</dbReference>
<evidence type="ECO:0000259" key="1">
    <source>
        <dbReference type="PROSITE" id="PS51782"/>
    </source>
</evidence>
<accession>A0ABV4YHF2</accession>
<dbReference type="CDD" id="cd00118">
    <property type="entry name" value="LysM"/>
    <property type="match status" value="2"/>
</dbReference>
<feature type="domain" description="LysM" evidence="1">
    <location>
        <begin position="125"/>
        <end position="174"/>
    </location>
</feature>
<reference evidence="2 3" key="1">
    <citation type="submission" date="2024-09" db="EMBL/GenBank/DDBJ databases">
        <title>Floridaenema gen nov. (Aerosakkonemataceae, Aerosakkonematales ord. nov., Cyanobacteria) from benthic tropical and subtropical fresh waters, with the description of four new species.</title>
        <authorList>
            <person name="Moretto J.A."/>
            <person name="Berthold D.E."/>
            <person name="Lefler F.W."/>
            <person name="Huang I.-S."/>
            <person name="Laughinghouse H. IV."/>
        </authorList>
    </citation>
    <scope>NUCLEOTIDE SEQUENCE [LARGE SCALE GENOMIC DNA]</scope>
    <source>
        <strain evidence="2 3">BLCC-F154</strain>
    </source>
</reference>
<dbReference type="InterPro" id="IPR018392">
    <property type="entry name" value="LysM"/>
</dbReference>
<proteinExistence type="predicted"/>